<feature type="non-terminal residue" evidence="7">
    <location>
        <position position="1"/>
    </location>
</feature>
<evidence type="ECO:0000313" key="7">
    <source>
        <dbReference type="EMBL" id="CAG7825918.1"/>
    </source>
</evidence>
<dbReference type="GO" id="GO:0005777">
    <property type="term" value="C:peroxisome"/>
    <property type="evidence" value="ECO:0007669"/>
    <property type="project" value="UniProtKB-SubCell"/>
</dbReference>
<protein>
    <recommendedName>
        <fullName evidence="6">AMP-dependent synthetase/ligase domain-containing protein</fullName>
    </recommendedName>
</protein>
<keyword evidence="3" id="KW-0436">Ligase</keyword>
<comment type="subcellular location">
    <subcellularLocation>
        <location evidence="1">Peroxisome</location>
    </subcellularLocation>
</comment>
<dbReference type="EMBL" id="CAJVCH010537876">
    <property type="protein sequence ID" value="CAG7825918.1"/>
    <property type="molecule type" value="Genomic_DNA"/>
</dbReference>
<keyword evidence="5" id="KW-0732">Signal</keyword>
<comment type="similarity">
    <text evidence="2">Belongs to the ATP-dependent AMP-binding enzyme family.</text>
</comment>
<dbReference type="InterPro" id="IPR000873">
    <property type="entry name" value="AMP-dep_synth/lig_dom"/>
</dbReference>
<feature type="signal peptide" evidence="5">
    <location>
        <begin position="1"/>
        <end position="26"/>
    </location>
</feature>
<gene>
    <name evidence="7" type="ORF">AFUS01_LOCUS35998</name>
</gene>
<comment type="caution">
    <text evidence="7">The sequence shown here is derived from an EMBL/GenBank/DDBJ whole genome shotgun (WGS) entry which is preliminary data.</text>
</comment>
<evidence type="ECO:0000256" key="2">
    <source>
        <dbReference type="ARBA" id="ARBA00006432"/>
    </source>
</evidence>
<evidence type="ECO:0000256" key="1">
    <source>
        <dbReference type="ARBA" id="ARBA00004275"/>
    </source>
</evidence>
<feature type="domain" description="AMP-dependent synthetase/ligase" evidence="6">
    <location>
        <begin position="2"/>
        <end position="98"/>
    </location>
</feature>
<feature type="chain" id="PRO_5035191184" description="AMP-dependent synthetase/ligase domain-containing protein" evidence="5">
    <location>
        <begin position="27"/>
        <end position="105"/>
    </location>
</feature>
<reference evidence="7" key="1">
    <citation type="submission" date="2021-06" db="EMBL/GenBank/DDBJ databases">
        <authorList>
            <person name="Hodson N. C."/>
            <person name="Mongue J. A."/>
            <person name="Jaron S. K."/>
        </authorList>
    </citation>
    <scope>NUCLEOTIDE SEQUENCE</scope>
</reference>
<accession>A0A8J2L698</accession>
<name>A0A8J2L698_9HEXA</name>
<dbReference type="OrthoDB" id="10253869at2759"/>
<keyword evidence="8" id="KW-1185">Reference proteome</keyword>
<evidence type="ECO:0000313" key="8">
    <source>
        <dbReference type="Proteomes" id="UP000708208"/>
    </source>
</evidence>
<proteinExistence type="inferred from homology"/>
<keyword evidence="4" id="KW-0576">Peroxisome</keyword>
<evidence type="ECO:0000256" key="4">
    <source>
        <dbReference type="ARBA" id="ARBA00023140"/>
    </source>
</evidence>
<dbReference type="Pfam" id="PF00501">
    <property type="entry name" value="AMP-binding"/>
    <property type="match status" value="1"/>
</dbReference>
<sequence>EISKLAARFKAKAVVTVLELLPLVRAIQEECASVKYVISAGKPVEGTHNFFEMIKADPSEAEFLDGSKIDTSNEPAVIMSSSGTTGLPKGVVLTHNNTQLAQRKL</sequence>
<dbReference type="GO" id="GO:0016405">
    <property type="term" value="F:CoA-ligase activity"/>
    <property type="evidence" value="ECO:0007669"/>
    <property type="project" value="TreeGrafter"/>
</dbReference>
<organism evidence="7 8">
    <name type="scientific">Allacma fusca</name>
    <dbReference type="NCBI Taxonomy" id="39272"/>
    <lineage>
        <taxon>Eukaryota</taxon>
        <taxon>Metazoa</taxon>
        <taxon>Ecdysozoa</taxon>
        <taxon>Arthropoda</taxon>
        <taxon>Hexapoda</taxon>
        <taxon>Collembola</taxon>
        <taxon>Symphypleona</taxon>
        <taxon>Sminthuridae</taxon>
        <taxon>Allacma</taxon>
    </lineage>
</organism>
<evidence type="ECO:0000256" key="3">
    <source>
        <dbReference type="ARBA" id="ARBA00022598"/>
    </source>
</evidence>
<dbReference type="AlphaFoldDB" id="A0A8J2L698"/>
<evidence type="ECO:0000259" key="6">
    <source>
        <dbReference type="Pfam" id="PF00501"/>
    </source>
</evidence>
<evidence type="ECO:0000256" key="5">
    <source>
        <dbReference type="SAM" id="SignalP"/>
    </source>
</evidence>
<dbReference type="PANTHER" id="PTHR24096">
    <property type="entry name" value="LONG-CHAIN-FATTY-ACID--COA LIGASE"/>
    <property type="match status" value="1"/>
</dbReference>
<dbReference type="Proteomes" id="UP000708208">
    <property type="component" value="Unassembled WGS sequence"/>
</dbReference>
<dbReference type="PANTHER" id="PTHR24096:SF149">
    <property type="entry name" value="AMP-BINDING DOMAIN-CONTAINING PROTEIN-RELATED"/>
    <property type="match status" value="1"/>
</dbReference>